<comment type="caution">
    <text evidence="2">The sequence shown here is derived from an EMBL/GenBank/DDBJ whole genome shotgun (WGS) entry which is preliminary data.</text>
</comment>
<feature type="compositionally biased region" description="Basic and acidic residues" evidence="1">
    <location>
        <begin position="346"/>
        <end position="356"/>
    </location>
</feature>
<name>A0ABQ4YEK4_9ASTR</name>
<evidence type="ECO:0000256" key="1">
    <source>
        <dbReference type="SAM" id="MobiDB-lite"/>
    </source>
</evidence>
<sequence length="356" mass="40221">KSISIPNEEFSDDTSPSVARKFLNEEVVKFVRDFKSLVNKADASLSKHKALEFEIECLLRAVISQDIMSIVQNPAVVEISDLRTELDLTKERFEKCIIKKENEYAKLWNDCCKLNCEITKGKSEDTPCVSNTLDPLSQKLENENVELEFQVLSYSKENAHLKTTYKNMFDSIFVTRTKTKTITDSLQNKLHETIYENAKLRAQLFDKVSDQVDTTKGTSTNTKFANQKVDEINDLSNPVTSNSVPTPQESKSVKHDNVIAPGMFRINPFKPSREEKYVPNKVRASVRTTPITVSQPHVVTKKDVNSDSNGLSSTGVDNTAKTRRPQPRSNTKNDRVPSASKSSCNKNKEVEVEEHQ</sequence>
<evidence type="ECO:0000313" key="3">
    <source>
        <dbReference type="Proteomes" id="UP001151760"/>
    </source>
</evidence>
<feature type="compositionally biased region" description="Polar residues" evidence="1">
    <location>
        <begin position="234"/>
        <end position="250"/>
    </location>
</feature>
<feature type="compositionally biased region" description="Polar residues" evidence="1">
    <location>
        <begin position="306"/>
        <end position="319"/>
    </location>
</feature>
<feature type="region of interest" description="Disordered" evidence="1">
    <location>
        <begin position="233"/>
        <end position="267"/>
    </location>
</feature>
<accession>A0ABQ4YEK4</accession>
<protein>
    <submittedName>
        <fullName evidence="2">Uncharacterized protein</fullName>
    </submittedName>
</protein>
<organism evidence="2 3">
    <name type="scientific">Tanacetum coccineum</name>
    <dbReference type="NCBI Taxonomy" id="301880"/>
    <lineage>
        <taxon>Eukaryota</taxon>
        <taxon>Viridiplantae</taxon>
        <taxon>Streptophyta</taxon>
        <taxon>Embryophyta</taxon>
        <taxon>Tracheophyta</taxon>
        <taxon>Spermatophyta</taxon>
        <taxon>Magnoliopsida</taxon>
        <taxon>eudicotyledons</taxon>
        <taxon>Gunneridae</taxon>
        <taxon>Pentapetalae</taxon>
        <taxon>asterids</taxon>
        <taxon>campanulids</taxon>
        <taxon>Asterales</taxon>
        <taxon>Asteraceae</taxon>
        <taxon>Asteroideae</taxon>
        <taxon>Anthemideae</taxon>
        <taxon>Anthemidinae</taxon>
        <taxon>Tanacetum</taxon>
    </lineage>
</organism>
<feature type="region of interest" description="Disordered" evidence="1">
    <location>
        <begin position="293"/>
        <end position="356"/>
    </location>
</feature>
<dbReference type="EMBL" id="BQNB010010333">
    <property type="protein sequence ID" value="GJS75846.1"/>
    <property type="molecule type" value="Genomic_DNA"/>
</dbReference>
<evidence type="ECO:0000313" key="2">
    <source>
        <dbReference type="EMBL" id="GJS75846.1"/>
    </source>
</evidence>
<dbReference type="Proteomes" id="UP001151760">
    <property type="component" value="Unassembled WGS sequence"/>
</dbReference>
<feature type="non-terminal residue" evidence="2">
    <location>
        <position position="1"/>
    </location>
</feature>
<gene>
    <name evidence="2" type="ORF">Tco_0725727</name>
</gene>
<keyword evidence="3" id="KW-1185">Reference proteome</keyword>
<reference evidence="2" key="2">
    <citation type="submission" date="2022-01" db="EMBL/GenBank/DDBJ databases">
        <authorList>
            <person name="Yamashiro T."/>
            <person name="Shiraishi A."/>
            <person name="Satake H."/>
            <person name="Nakayama K."/>
        </authorList>
    </citation>
    <scope>NUCLEOTIDE SEQUENCE</scope>
</reference>
<reference evidence="2" key="1">
    <citation type="journal article" date="2022" name="Int. J. Mol. Sci.">
        <title>Draft Genome of Tanacetum Coccineum: Genomic Comparison of Closely Related Tanacetum-Family Plants.</title>
        <authorList>
            <person name="Yamashiro T."/>
            <person name="Shiraishi A."/>
            <person name="Nakayama K."/>
            <person name="Satake H."/>
        </authorList>
    </citation>
    <scope>NUCLEOTIDE SEQUENCE</scope>
</reference>
<proteinExistence type="predicted"/>